<dbReference type="GO" id="GO:0033739">
    <property type="term" value="F:preQ1 synthase activity"/>
    <property type="evidence" value="ECO:0007669"/>
    <property type="project" value="InterPro"/>
</dbReference>
<gene>
    <name evidence="5" type="primary">queF</name>
    <name evidence="5" type="ORF">COY51_03705</name>
</gene>
<feature type="non-terminal residue" evidence="5">
    <location>
        <position position="67"/>
    </location>
</feature>
<name>A0A2H9PBF7_9BACT</name>
<dbReference type="NCBIfam" id="TIGR03139">
    <property type="entry name" value="QueF-II"/>
    <property type="match status" value="1"/>
</dbReference>
<dbReference type="GO" id="GO:0008616">
    <property type="term" value="P:tRNA queuosine(34) biosynthetic process"/>
    <property type="evidence" value="ECO:0007669"/>
    <property type="project" value="UniProtKB-KW"/>
</dbReference>
<keyword evidence="1" id="KW-0963">Cytoplasm</keyword>
<evidence type="ECO:0000313" key="5">
    <source>
        <dbReference type="EMBL" id="PIZ16059.1"/>
    </source>
</evidence>
<keyword evidence="2" id="KW-0671">Queuosine biosynthesis</keyword>
<dbReference type="InterPro" id="IPR016856">
    <property type="entry name" value="QueF_type1"/>
</dbReference>
<dbReference type="PANTHER" id="PTHR34354:SF1">
    <property type="entry name" value="NADPH-DEPENDENT 7-CYANO-7-DEAZAGUANINE REDUCTASE"/>
    <property type="match status" value="1"/>
</dbReference>
<comment type="caution">
    <text evidence="5">The sequence shown here is derived from an EMBL/GenBank/DDBJ whole genome shotgun (WGS) entry which is preliminary data.</text>
</comment>
<dbReference type="PANTHER" id="PTHR34354">
    <property type="entry name" value="NADPH-DEPENDENT 7-CYANO-7-DEAZAGUANINE REDUCTASE"/>
    <property type="match status" value="1"/>
</dbReference>
<accession>A0A2H9PBF7</accession>
<dbReference type="Proteomes" id="UP000234145">
    <property type="component" value="Unassembled WGS sequence"/>
</dbReference>
<proteinExistence type="inferred from homology"/>
<keyword evidence="4" id="KW-0560">Oxidoreductase</keyword>
<evidence type="ECO:0000256" key="4">
    <source>
        <dbReference type="ARBA" id="ARBA00023002"/>
    </source>
</evidence>
<dbReference type="Pfam" id="PF14489">
    <property type="entry name" value="QueF"/>
    <property type="match status" value="1"/>
</dbReference>
<evidence type="ECO:0000256" key="3">
    <source>
        <dbReference type="ARBA" id="ARBA00022857"/>
    </source>
</evidence>
<evidence type="ECO:0000256" key="1">
    <source>
        <dbReference type="ARBA" id="ARBA00022490"/>
    </source>
</evidence>
<dbReference type="GO" id="GO:0005737">
    <property type="term" value="C:cytoplasm"/>
    <property type="evidence" value="ECO:0007669"/>
    <property type="project" value="InterPro"/>
</dbReference>
<dbReference type="EMBL" id="PFMS01000062">
    <property type="protein sequence ID" value="PIZ16059.1"/>
    <property type="molecule type" value="Genomic_DNA"/>
</dbReference>
<dbReference type="SUPFAM" id="SSF55620">
    <property type="entry name" value="Tetrahydrobiopterin biosynthesis enzymes-like"/>
    <property type="match status" value="1"/>
</dbReference>
<dbReference type="InterPro" id="IPR050084">
    <property type="entry name" value="NADPH_dep_7-cyano-7-deazaG_red"/>
</dbReference>
<dbReference type="AlphaFoldDB" id="A0A2H9PBF7"/>
<keyword evidence="3" id="KW-0521">NADP</keyword>
<dbReference type="InterPro" id="IPR029500">
    <property type="entry name" value="QueF"/>
</dbReference>
<dbReference type="HAMAP" id="MF_00818">
    <property type="entry name" value="QueF_type1"/>
    <property type="match status" value="1"/>
</dbReference>
<dbReference type="InterPro" id="IPR043133">
    <property type="entry name" value="GTP-CH-I_C/QueF"/>
</dbReference>
<reference evidence="6" key="1">
    <citation type="submission" date="2017-09" db="EMBL/GenBank/DDBJ databases">
        <title>Depth-based differentiation of microbial function through sediment-hosted aquifers and enrichment of novel symbionts in the deep terrestrial subsurface.</title>
        <authorList>
            <person name="Probst A.J."/>
            <person name="Ladd B."/>
            <person name="Jarett J.K."/>
            <person name="Geller-Mcgrath D.E."/>
            <person name="Sieber C.M.K."/>
            <person name="Emerson J.B."/>
            <person name="Anantharaman K."/>
            <person name="Thomas B.C."/>
            <person name="Malmstrom R."/>
            <person name="Stieglmeier M."/>
            <person name="Klingl A."/>
            <person name="Woyke T."/>
            <person name="Ryan C.M."/>
            <person name="Banfield J.F."/>
        </authorList>
    </citation>
    <scope>NUCLEOTIDE SEQUENCE [LARGE SCALE GENOMIC DNA]</scope>
</reference>
<dbReference type="Gene3D" id="3.30.1130.10">
    <property type="match status" value="1"/>
</dbReference>
<protein>
    <submittedName>
        <fullName evidence="5">PreQ(1) synthase</fullName>
    </submittedName>
</protein>
<evidence type="ECO:0000313" key="6">
    <source>
        <dbReference type="Proteomes" id="UP000234145"/>
    </source>
</evidence>
<evidence type="ECO:0000256" key="2">
    <source>
        <dbReference type="ARBA" id="ARBA00022785"/>
    </source>
</evidence>
<sequence>MKYGEKAIQDAKLESWPNKNRKRDYIIEINLHEFTCLCPRSGYPDFATIRVEYIPDRKIVELKSLKL</sequence>
<organism evidence="5 6">
    <name type="scientific">Candidatus Desantisbacteria bacterium CG_4_10_14_0_8_um_filter_39_17</name>
    <dbReference type="NCBI Taxonomy" id="1974542"/>
    <lineage>
        <taxon>Bacteria</taxon>
        <taxon>Candidatus Desantisiibacteriota</taxon>
    </lineage>
</organism>